<evidence type="ECO:0000256" key="4">
    <source>
        <dbReference type="ARBA" id="ARBA00022827"/>
    </source>
</evidence>
<dbReference type="PRINTS" id="PR00420">
    <property type="entry name" value="RNGMNOXGNASE"/>
</dbReference>
<evidence type="ECO:0000256" key="7">
    <source>
        <dbReference type="ARBA" id="ARBA00023033"/>
    </source>
</evidence>
<dbReference type="InterPro" id="IPR002938">
    <property type="entry name" value="FAD-bd"/>
</dbReference>
<evidence type="ECO:0000259" key="9">
    <source>
        <dbReference type="Pfam" id="PF01494"/>
    </source>
</evidence>
<comment type="cofactor">
    <cofactor evidence="1">
        <name>FAD</name>
        <dbReference type="ChEBI" id="CHEBI:57692"/>
    </cofactor>
</comment>
<sequence length="454" mass="50876">MSDGRRNGPITVVGAGLAGTLLSIILARRGHRVRLYERQDDMRRVLIDAGRSINLALAARGIRALELAGVMEHVTPELVPLPGRMLHDLSGALTFVPYGQRPEEVIYSVSRPGLNCILLDAAERAGVELLFRHPAIGADFTRNLVKFQDPAGQPHDIPMERVFATDGAGSVLRRTMVDQLGIACTEDLLKHGYKELTLPPWPNGQPRIDKHALHIWPRGGFMLIALPNIDGSFTVTLFLPLNGPDSFETLTTPASIETFFGKHFPDVKQLMPDLAAEFLQHPTGIMGTVRSQQWSFEDRLLLIGDAAHAITPFHGQGMNCCFEDCRELDTLLMGSDDWARSFREFETWRLPNTNAIADMAIENYLEMRDTVRDPKFHLHKALSLELERRHPTRFVPRYSMVMFRDDIPYSVAYERGRIQNEILSALTQQADTLATVDYDAAARMIEAKLPPLPN</sequence>
<organism evidence="10 11">
    <name type="scientific">Steroidobacter agaridevorans</name>
    <dbReference type="NCBI Taxonomy" id="2695856"/>
    <lineage>
        <taxon>Bacteria</taxon>
        <taxon>Pseudomonadati</taxon>
        <taxon>Pseudomonadota</taxon>
        <taxon>Gammaproteobacteria</taxon>
        <taxon>Steroidobacterales</taxon>
        <taxon>Steroidobacteraceae</taxon>
        <taxon>Steroidobacter</taxon>
    </lineage>
</organism>
<dbReference type="InterPro" id="IPR036188">
    <property type="entry name" value="FAD/NAD-bd_sf"/>
</dbReference>
<protein>
    <submittedName>
        <fullName evidence="10">Kynurenine 3-monooxygenase</fullName>
    </submittedName>
</protein>
<evidence type="ECO:0000256" key="8">
    <source>
        <dbReference type="ARBA" id="ARBA00047818"/>
    </source>
</evidence>
<dbReference type="Proteomes" id="UP000445000">
    <property type="component" value="Unassembled WGS sequence"/>
</dbReference>
<evidence type="ECO:0000256" key="3">
    <source>
        <dbReference type="ARBA" id="ARBA00022642"/>
    </source>
</evidence>
<dbReference type="Pfam" id="PF01494">
    <property type="entry name" value="FAD_binding_3"/>
    <property type="match status" value="1"/>
</dbReference>
<evidence type="ECO:0000256" key="1">
    <source>
        <dbReference type="ARBA" id="ARBA00001974"/>
    </source>
</evidence>
<comment type="catalytic activity">
    <reaction evidence="8">
        <text>L-kynurenine + NADPH + O2 + H(+) = 3-hydroxy-L-kynurenine + NADP(+) + H2O</text>
        <dbReference type="Rhea" id="RHEA:20545"/>
        <dbReference type="ChEBI" id="CHEBI:15377"/>
        <dbReference type="ChEBI" id="CHEBI:15378"/>
        <dbReference type="ChEBI" id="CHEBI:15379"/>
        <dbReference type="ChEBI" id="CHEBI:57783"/>
        <dbReference type="ChEBI" id="CHEBI:57959"/>
        <dbReference type="ChEBI" id="CHEBI:58125"/>
        <dbReference type="ChEBI" id="CHEBI:58349"/>
        <dbReference type="EC" id="1.14.13.9"/>
    </reaction>
</comment>
<dbReference type="GO" id="GO:0070189">
    <property type="term" value="P:kynurenine metabolic process"/>
    <property type="evidence" value="ECO:0007669"/>
    <property type="project" value="TreeGrafter"/>
</dbReference>
<evidence type="ECO:0000313" key="10">
    <source>
        <dbReference type="EMBL" id="GFE83076.1"/>
    </source>
</evidence>
<evidence type="ECO:0000256" key="5">
    <source>
        <dbReference type="ARBA" id="ARBA00022857"/>
    </source>
</evidence>
<dbReference type="PANTHER" id="PTHR46028">
    <property type="entry name" value="KYNURENINE 3-MONOOXYGENASE"/>
    <property type="match status" value="1"/>
</dbReference>
<dbReference type="GO" id="GO:0019363">
    <property type="term" value="P:pyridine nucleotide biosynthetic process"/>
    <property type="evidence" value="ECO:0007669"/>
    <property type="project" value="UniProtKB-KW"/>
</dbReference>
<keyword evidence="3" id="KW-0662">Pyridine nucleotide biosynthesis</keyword>
<evidence type="ECO:0000256" key="6">
    <source>
        <dbReference type="ARBA" id="ARBA00023002"/>
    </source>
</evidence>
<dbReference type="EMBL" id="BLJN01000005">
    <property type="protein sequence ID" value="GFE83076.1"/>
    <property type="molecule type" value="Genomic_DNA"/>
</dbReference>
<dbReference type="FunFam" id="3.50.50.60:FF:000185">
    <property type="entry name" value="Kynurenine 3-monooxygenase"/>
    <property type="match status" value="1"/>
</dbReference>
<dbReference type="RefSeq" id="WP_161814687.1">
    <property type="nucleotide sequence ID" value="NZ_BLJN01000005.1"/>
</dbReference>
<reference evidence="11" key="1">
    <citation type="submission" date="2020-01" db="EMBL/GenBank/DDBJ databases">
        <title>'Steroidobacter agaridevorans' sp. nov., agar-degrading bacteria isolated from rhizosphere soils.</title>
        <authorList>
            <person name="Ikenaga M."/>
            <person name="Kataoka M."/>
            <person name="Murouchi A."/>
            <person name="Katsuragi S."/>
            <person name="Sakai M."/>
        </authorList>
    </citation>
    <scope>NUCLEOTIDE SEQUENCE [LARGE SCALE GENOMIC DNA]</scope>
    <source>
        <strain evidence="11">YU21-B</strain>
    </source>
</reference>
<evidence type="ECO:0000313" key="11">
    <source>
        <dbReference type="Proteomes" id="UP000445000"/>
    </source>
</evidence>
<keyword evidence="11" id="KW-1185">Reference proteome</keyword>
<keyword evidence="5" id="KW-0521">NADP</keyword>
<dbReference type="Gene3D" id="3.50.50.60">
    <property type="entry name" value="FAD/NAD(P)-binding domain"/>
    <property type="match status" value="1"/>
</dbReference>
<comment type="caution">
    <text evidence="10">The sequence shown here is derived from an EMBL/GenBank/DDBJ whole genome shotgun (WGS) entry which is preliminary data.</text>
</comment>
<keyword evidence="2" id="KW-0285">Flavoprotein</keyword>
<evidence type="ECO:0000256" key="2">
    <source>
        <dbReference type="ARBA" id="ARBA00022630"/>
    </source>
</evidence>
<keyword evidence="7 10" id="KW-0503">Monooxygenase</keyword>
<proteinExistence type="predicted"/>
<keyword evidence="4" id="KW-0274">FAD</keyword>
<feature type="domain" description="FAD-binding" evidence="9">
    <location>
        <begin position="10"/>
        <end position="332"/>
    </location>
</feature>
<dbReference type="PANTHER" id="PTHR46028:SF2">
    <property type="entry name" value="KYNURENINE 3-MONOOXYGENASE"/>
    <property type="match status" value="1"/>
</dbReference>
<dbReference type="AlphaFoldDB" id="A0A829YKP4"/>
<gene>
    <name evidence="10" type="primary">kmo</name>
    <name evidence="10" type="ORF">GCM10011487_50760</name>
</gene>
<dbReference type="GO" id="GO:0071949">
    <property type="term" value="F:FAD binding"/>
    <property type="evidence" value="ECO:0007669"/>
    <property type="project" value="InterPro"/>
</dbReference>
<keyword evidence="6" id="KW-0560">Oxidoreductase</keyword>
<dbReference type="SUPFAM" id="SSF51905">
    <property type="entry name" value="FAD/NAD(P)-binding domain"/>
    <property type="match status" value="1"/>
</dbReference>
<dbReference type="GO" id="GO:0004502">
    <property type="term" value="F:kynurenine 3-monooxygenase activity"/>
    <property type="evidence" value="ECO:0007669"/>
    <property type="project" value="UniProtKB-EC"/>
</dbReference>
<name>A0A829YKP4_9GAMM</name>
<accession>A0A829YKP4</accession>